<evidence type="ECO:0000313" key="1">
    <source>
        <dbReference type="EMBL" id="GAA4349905.1"/>
    </source>
</evidence>
<sequence>MDNAKRIAELREKVDNFTVTEDEFVEYIRLAVGWGEDTARNMFRTSYAAKRQGADYGKERVI</sequence>
<dbReference type="Proteomes" id="UP001501153">
    <property type="component" value="Unassembled WGS sequence"/>
</dbReference>
<proteinExistence type="predicted"/>
<accession>A0ABP8I2D9</accession>
<dbReference type="EMBL" id="BAABGZ010000010">
    <property type="protein sequence ID" value="GAA4349905.1"/>
    <property type="molecule type" value="Genomic_DNA"/>
</dbReference>
<gene>
    <name evidence="1" type="ORF">GCM10023185_06990</name>
</gene>
<evidence type="ECO:0000313" key="2">
    <source>
        <dbReference type="Proteomes" id="UP001501153"/>
    </source>
</evidence>
<keyword evidence="2" id="KW-1185">Reference proteome</keyword>
<name>A0ABP8I2D9_9BACT</name>
<organism evidence="1 2">
    <name type="scientific">Hymenobacter saemangeumensis</name>
    <dbReference type="NCBI Taxonomy" id="1084522"/>
    <lineage>
        <taxon>Bacteria</taxon>
        <taxon>Pseudomonadati</taxon>
        <taxon>Bacteroidota</taxon>
        <taxon>Cytophagia</taxon>
        <taxon>Cytophagales</taxon>
        <taxon>Hymenobacteraceae</taxon>
        <taxon>Hymenobacter</taxon>
    </lineage>
</organism>
<reference evidence="2" key="1">
    <citation type="journal article" date="2019" name="Int. J. Syst. Evol. Microbiol.">
        <title>The Global Catalogue of Microorganisms (GCM) 10K type strain sequencing project: providing services to taxonomists for standard genome sequencing and annotation.</title>
        <authorList>
            <consortium name="The Broad Institute Genomics Platform"/>
            <consortium name="The Broad Institute Genome Sequencing Center for Infectious Disease"/>
            <person name="Wu L."/>
            <person name="Ma J."/>
        </authorList>
    </citation>
    <scope>NUCLEOTIDE SEQUENCE [LARGE SCALE GENOMIC DNA]</scope>
    <source>
        <strain evidence="2">JCM 17923</strain>
    </source>
</reference>
<dbReference type="RefSeq" id="WP_345233865.1">
    <property type="nucleotide sequence ID" value="NZ_BAABGZ010000010.1"/>
</dbReference>
<protein>
    <submittedName>
        <fullName evidence="1">Uncharacterized protein</fullName>
    </submittedName>
</protein>
<comment type="caution">
    <text evidence="1">The sequence shown here is derived from an EMBL/GenBank/DDBJ whole genome shotgun (WGS) entry which is preliminary data.</text>
</comment>